<dbReference type="EMBL" id="JXTP01000030">
    <property type="protein sequence ID" value="KIU28435.1"/>
    <property type="molecule type" value="Genomic_DNA"/>
</dbReference>
<comment type="caution">
    <text evidence="2">The sequence shown here is derived from an EMBL/GenBank/DDBJ whole genome shotgun (WGS) entry which is preliminary data.</text>
</comment>
<accession>A0A0D1M8C9</accession>
<evidence type="ECO:0000256" key="1">
    <source>
        <dbReference type="SAM" id="MobiDB-lite"/>
    </source>
</evidence>
<dbReference type="AlphaFoldDB" id="A0A0D1M8C9"/>
<sequence>MGGVSVLLFAQRREDAKGVRAEAQRTQSRLRQSGRMSGQHMSSGSGCEGTLRVERNTSALSAPLREPNPLRVFASSRESNLFFGAAQ</sequence>
<dbReference type="Proteomes" id="UP000033203">
    <property type="component" value="Unassembled WGS sequence"/>
</dbReference>
<protein>
    <submittedName>
        <fullName evidence="2">Uncharacterized protein</fullName>
    </submittedName>
</protein>
<dbReference type="PATRIC" id="fig|1549858.7.peg.1997"/>
<organism evidence="2 3">
    <name type="scientific">Sphingomonas melonis</name>
    <dbReference type="NCBI Taxonomy" id="152682"/>
    <lineage>
        <taxon>Bacteria</taxon>
        <taxon>Pseudomonadati</taxon>
        <taxon>Pseudomonadota</taxon>
        <taxon>Alphaproteobacteria</taxon>
        <taxon>Sphingomonadales</taxon>
        <taxon>Sphingomonadaceae</taxon>
        <taxon>Sphingomonas</taxon>
    </lineage>
</organism>
<proteinExistence type="predicted"/>
<gene>
    <name evidence="2" type="ORF">SR41_07820</name>
</gene>
<evidence type="ECO:0000313" key="2">
    <source>
        <dbReference type="EMBL" id="KIU28435.1"/>
    </source>
</evidence>
<name>A0A0D1M8C9_9SPHN</name>
<reference evidence="2 3" key="1">
    <citation type="submission" date="2015-01" db="EMBL/GenBank/DDBJ databases">
        <title>Genome of Sphingomonas taxi strain 30a.</title>
        <authorList>
            <person name="Eevers N."/>
            <person name="Van Hamme J."/>
            <person name="Bottos E."/>
            <person name="Weyens N."/>
            <person name="Vangronsveld J."/>
        </authorList>
    </citation>
    <scope>NUCLEOTIDE SEQUENCE [LARGE SCALE GENOMIC DNA]</scope>
    <source>
        <strain evidence="2 3">30a</strain>
    </source>
</reference>
<feature type="region of interest" description="Disordered" evidence="1">
    <location>
        <begin position="18"/>
        <end position="50"/>
    </location>
</feature>
<feature type="compositionally biased region" description="Polar residues" evidence="1">
    <location>
        <begin position="24"/>
        <end position="45"/>
    </location>
</feature>
<evidence type="ECO:0000313" key="3">
    <source>
        <dbReference type="Proteomes" id="UP000033203"/>
    </source>
</evidence>